<keyword evidence="3 6" id="KW-0819">tRNA processing</keyword>
<dbReference type="GO" id="GO:0033204">
    <property type="term" value="F:ribonuclease P RNA binding"/>
    <property type="evidence" value="ECO:0007669"/>
    <property type="project" value="InterPro"/>
</dbReference>
<dbReference type="GO" id="GO:0005730">
    <property type="term" value="C:nucleolus"/>
    <property type="evidence" value="ECO:0007669"/>
    <property type="project" value="UniProtKB-SubCell"/>
</dbReference>
<dbReference type="Gene3D" id="3.30.70.3250">
    <property type="entry name" value="Ribonuclease P, Pop5 subunit"/>
    <property type="match status" value="1"/>
</dbReference>
<dbReference type="PIRSF" id="PIRSF023803">
    <property type="entry name" value="Ribonuclease_P_prd"/>
    <property type="match status" value="1"/>
</dbReference>
<keyword evidence="4 6" id="KW-0539">Nucleus</keyword>
<dbReference type="InterPro" id="IPR002759">
    <property type="entry name" value="Pop5/Rpp14/Rnp2-like"/>
</dbReference>
<keyword evidence="2" id="KW-0698">rRNA processing</keyword>
<evidence type="ECO:0000313" key="7">
    <source>
        <dbReference type="EMBL" id="CAG4635155.1"/>
    </source>
</evidence>
<dbReference type="InterPro" id="IPR016819">
    <property type="entry name" value="RNase_P/MRP_POP5"/>
</dbReference>
<dbReference type="PANTHER" id="PTHR48414:SF1">
    <property type="entry name" value="POP5 HOMOLOG, RIBONUCLEASE P_MRP SUBUNIT"/>
    <property type="match status" value="1"/>
</dbReference>
<evidence type="ECO:0000256" key="6">
    <source>
        <dbReference type="PIRNR" id="PIRNR023803"/>
    </source>
</evidence>
<comment type="function">
    <text evidence="6">Component of ribonuclease P, a protein complex that generates mature tRNA molecules by cleaving their 5'-ends.</text>
</comment>
<name>A0A9N6WSZ9_9CRUS</name>
<sequence length="157" mass="18024">MVRFKNRYFTVEIVPEQCQGLYTEAFPLKDHEILRSVLTTTEQIHGEFGAAAVTNGLNVKYCNEHTRIAVIRARHGPHQLVASSLPFLSRIANKKVQIRGVYCGATMTKCFKFLQKYHREKLNEAFTSCKNQESKEKLTHIMSKINYMTKGNNKKEG</sequence>
<reference evidence="7" key="1">
    <citation type="submission" date="2021-04" db="EMBL/GenBank/DDBJ databases">
        <authorList>
            <person name="Cornetti L."/>
        </authorList>
    </citation>
    <scope>NUCLEOTIDE SEQUENCE</scope>
</reference>
<proteinExistence type="inferred from homology"/>
<comment type="similarity">
    <text evidence="1 6">Belongs to the eukaryotic/archaeal RNase P protein component 2 family.</text>
</comment>
<organism evidence="7">
    <name type="scientific">Alona affinis</name>
    <dbReference type="NCBI Taxonomy" id="381656"/>
    <lineage>
        <taxon>Eukaryota</taxon>
        <taxon>Metazoa</taxon>
        <taxon>Ecdysozoa</taxon>
        <taxon>Arthropoda</taxon>
        <taxon>Crustacea</taxon>
        <taxon>Branchiopoda</taxon>
        <taxon>Diplostraca</taxon>
        <taxon>Cladocera</taxon>
        <taxon>Anomopoda</taxon>
        <taxon>Chydoridae</taxon>
        <taxon>Alona</taxon>
    </lineage>
</organism>
<dbReference type="InterPro" id="IPR038085">
    <property type="entry name" value="Rnp2-like_sf"/>
</dbReference>
<dbReference type="GO" id="GO:0030677">
    <property type="term" value="C:ribonuclease P complex"/>
    <property type="evidence" value="ECO:0007669"/>
    <property type="project" value="InterPro"/>
</dbReference>
<evidence type="ECO:0000256" key="3">
    <source>
        <dbReference type="ARBA" id="ARBA00022694"/>
    </source>
</evidence>
<dbReference type="SUPFAM" id="SSF160350">
    <property type="entry name" value="Rnp2-like"/>
    <property type="match status" value="1"/>
</dbReference>
<evidence type="ECO:0000256" key="5">
    <source>
        <dbReference type="ARBA" id="ARBA00044198"/>
    </source>
</evidence>
<dbReference type="Pfam" id="PF01900">
    <property type="entry name" value="RNase_P_Rpp14"/>
    <property type="match status" value="1"/>
</dbReference>
<evidence type="ECO:0000256" key="4">
    <source>
        <dbReference type="ARBA" id="ARBA00023242"/>
    </source>
</evidence>
<dbReference type="GO" id="GO:0006364">
    <property type="term" value="P:rRNA processing"/>
    <property type="evidence" value="ECO:0007669"/>
    <property type="project" value="UniProtKB-KW"/>
</dbReference>
<protein>
    <recommendedName>
        <fullName evidence="5 6">Ribonuclease P/MRP protein subunit POP5</fullName>
    </recommendedName>
</protein>
<evidence type="ECO:0000256" key="1">
    <source>
        <dbReference type="ARBA" id="ARBA00010800"/>
    </source>
</evidence>
<dbReference type="AlphaFoldDB" id="A0A9N6WSZ9"/>
<comment type="subcellular location">
    <subcellularLocation>
        <location evidence="6">Nucleus</location>
        <location evidence="6">Nucleolus</location>
    </subcellularLocation>
</comment>
<accession>A0A9N6WSZ9</accession>
<gene>
    <name evidence="7" type="primary">EOG090X0GYO</name>
</gene>
<dbReference type="PANTHER" id="PTHR48414">
    <property type="entry name" value="POP5 HOMOLOG, RIBONUCLEASE P_MRP SUBUNIT"/>
    <property type="match status" value="1"/>
</dbReference>
<evidence type="ECO:0000256" key="2">
    <source>
        <dbReference type="ARBA" id="ARBA00022552"/>
    </source>
</evidence>
<dbReference type="EMBL" id="OC978500">
    <property type="protein sequence ID" value="CAG4635155.1"/>
    <property type="molecule type" value="Genomic_DNA"/>
</dbReference>
<dbReference type="GO" id="GO:0001682">
    <property type="term" value="P:tRNA 5'-leader removal"/>
    <property type="evidence" value="ECO:0007669"/>
    <property type="project" value="InterPro"/>
</dbReference>